<name>A0ACB8XSB2_ARCLA</name>
<accession>A0ACB8XSB2</accession>
<sequence length="322" mass="37133">MLDHCLVFDIYIQVMDANNDNFGPSDASKKSKPKVLWDHSTFMVFIDLCMNEVKNGNRPGSHFNKVGWGNIEKKIKERTGKCFDRKQLKNKWDTMKKDWKLYDRLMRIESGIGWDPVRKTLNATDEWWDEKIKGNKDIAKFRDLNLEIFQLYYEPLFRDSVAVGDRTKVPVDFQNNSGPINVHDEEVNEGKGDSDEVHLDEDDEPLSPFPQSSSSKRKNPNNVAPTRSTKGKSAVSSTYEEKLDTILEALSTRSTQSFPQRNLVPTPQECMDIVKCFPGFEEGSRMYCKALGIFLKEQTRVNFMVPTSDVEKMEFLKFLMEG</sequence>
<proteinExistence type="predicted"/>
<gene>
    <name evidence="1" type="ORF">L6452_39118</name>
</gene>
<reference evidence="1 2" key="2">
    <citation type="journal article" date="2022" name="Mol. Ecol. Resour.">
        <title>The genomes of chicory, endive, great burdock and yacon provide insights into Asteraceae paleo-polyploidization history and plant inulin production.</title>
        <authorList>
            <person name="Fan W."/>
            <person name="Wang S."/>
            <person name="Wang H."/>
            <person name="Wang A."/>
            <person name="Jiang F."/>
            <person name="Liu H."/>
            <person name="Zhao H."/>
            <person name="Xu D."/>
            <person name="Zhang Y."/>
        </authorList>
    </citation>
    <scope>NUCLEOTIDE SEQUENCE [LARGE SCALE GENOMIC DNA]</scope>
    <source>
        <strain evidence="2">cv. Niubang</strain>
    </source>
</reference>
<comment type="caution">
    <text evidence="1">The sequence shown here is derived from an EMBL/GenBank/DDBJ whole genome shotgun (WGS) entry which is preliminary data.</text>
</comment>
<reference evidence="2" key="1">
    <citation type="journal article" date="2022" name="Mol. Ecol. Resour.">
        <title>The genomes of chicory, endive, great burdock and yacon provide insights into Asteraceae palaeo-polyploidization history and plant inulin production.</title>
        <authorList>
            <person name="Fan W."/>
            <person name="Wang S."/>
            <person name="Wang H."/>
            <person name="Wang A."/>
            <person name="Jiang F."/>
            <person name="Liu H."/>
            <person name="Zhao H."/>
            <person name="Xu D."/>
            <person name="Zhang Y."/>
        </authorList>
    </citation>
    <scope>NUCLEOTIDE SEQUENCE [LARGE SCALE GENOMIC DNA]</scope>
    <source>
        <strain evidence="2">cv. Niubang</strain>
    </source>
</reference>
<dbReference type="EMBL" id="CM042061">
    <property type="protein sequence ID" value="KAI3673010.1"/>
    <property type="molecule type" value="Genomic_DNA"/>
</dbReference>
<protein>
    <submittedName>
        <fullName evidence="1">Uncharacterized protein</fullName>
    </submittedName>
</protein>
<organism evidence="1 2">
    <name type="scientific">Arctium lappa</name>
    <name type="common">Greater burdock</name>
    <name type="synonym">Lappa major</name>
    <dbReference type="NCBI Taxonomy" id="4217"/>
    <lineage>
        <taxon>Eukaryota</taxon>
        <taxon>Viridiplantae</taxon>
        <taxon>Streptophyta</taxon>
        <taxon>Embryophyta</taxon>
        <taxon>Tracheophyta</taxon>
        <taxon>Spermatophyta</taxon>
        <taxon>Magnoliopsida</taxon>
        <taxon>eudicotyledons</taxon>
        <taxon>Gunneridae</taxon>
        <taxon>Pentapetalae</taxon>
        <taxon>asterids</taxon>
        <taxon>campanulids</taxon>
        <taxon>Asterales</taxon>
        <taxon>Asteraceae</taxon>
        <taxon>Carduoideae</taxon>
        <taxon>Cardueae</taxon>
        <taxon>Arctiinae</taxon>
        <taxon>Arctium</taxon>
    </lineage>
</organism>
<keyword evidence="2" id="KW-1185">Reference proteome</keyword>
<evidence type="ECO:0000313" key="1">
    <source>
        <dbReference type="EMBL" id="KAI3673010.1"/>
    </source>
</evidence>
<evidence type="ECO:0000313" key="2">
    <source>
        <dbReference type="Proteomes" id="UP001055879"/>
    </source>
</evidence>
<dbReference type="Proteomes" id="UP001055879">
    <property type="component" value="Linkage Group LG15"/>
</dbReference>